<keyword evidence="2" id="KW-1185">Reference proteome</keyword>
<gene>
    <name evidence="1" type="primary">AUGUSTUS-3.0.2_33803</name>
    <name evidence="1" type="ORF">TcasGA2_TC033803</name>
</gene>
<evidence type="ECO:0000313" key="2">
    <source>
        <dbReference type="Proteomes" id="UP000007266"/>
    </source>
</evidence>
<dbReference type="Gene3D" id="2.80.10.50">
    <property type="match status" value="1"/>
</dbReference>
<evidence type="ECO:0008006" key="3">
    <source>
        <dbReference type="Google" id="ProtNLM"/>
    </source>
</evidence>
<evidence type="ECO:0000313" key="1">
    <source>
        <dbReference type="EMBL" id="KYB26373.1"/>
    </source>
</evidence>
<dbReference type="InterPro" id="IPR035992">
    <property type="entry name" value="Ricin_B-like_lectins"/>
</dbReference>
<reference evidence="1 2" key="2">
    <citation type="journal article" date="2010" name="Nucleic Acids Res.">
        <title>BeetleBase in 2010: revisions to provide comprehensive genomic information for Tribolium castaneum.</title>
        <authorList>
            <person name="Kim H.S."/>
            <person name="Murphy T."/>
            <person name="Xia J."/>
            <person name="Caragea D."/>
            <person name="Park Y."/>
            <person name="Beeman R.W."/>
            <person name="Lorenzen M.D."/>
            <person name="Butcher S."/>
            <person name="Manak J.R."/>
            <person name="Brown S.J."/>
        </authorList>
    </citation>
    <scope>GENOME REANNOTATION</scope>
    <source>
        <strain evidence="1 2">Georgia GA2</strain>
    </source>
</reference>
<proteinExistence type="predicted"/>
<organism evidence="1 2">
    <name type="scientific">Tribolium castaneum</name>
    <name type="common">Red flour beetle</name>
    <dbReference type="NCBI Taxonomy" id="7070"/>
    <lineage>
        <taxon>Eukaryota</taxon>
        <taxon>Metazoa</taxon>
        <taxon>Ecdysozoa</taxon>
        <taxon>Arthropoda</taxon>
        <taxon>Hexapoda</taxon>
        <taxon>Insecta</taxon>
        <taxon>Pterygota</taxon>
        <taxon>Neoptera</taxon>
        <taxon>Endopterygota</taxon>
        <taxon>Coleoptera</taxon>
        <taxon>Polyphaga</taxon>
        <taxon>Cucujiformia</taxon>
        <taxon>Tenebrionidae</taxon>
        <taxon>Tenebrionidae incertae sedis</taxon>
        <taxon>Tribolium</taxon>
    </lineage>
</organism>
<dbReference type="EMBL" id="KQ971354">
    <property type="protein sequence ID" value="KYB26373.1"/>
    <property type="molecule type" value="Genomic_DNA"/>
</dbReference>
<dbReference type="Proteomes" id="UP000007266">
    <property type="component" value="Linkage group 7"/>
</dbReference>
<reference evidence="1 2" key="1">
    <citation type="journal article" date="2008" name="Nature">
        <title>The genome of the model beetle and pest Tribolium castaneum.</title>
        <authorList>
            <consortium name="Tribolium Genome Sequencing Consortium"/>
            <person name="Richards S."/>
            <person name="Gibbs R.A."/>
            <person name="Weinstock G.M."/>
            <person name="Brown S.J."/>
            <person name="Denell R."/>
            <person name="Beeman R.W."/>
            <person name="Gibbs R."/>
            <person name="Beeman R.W."/>
            <person name="Brown S.J."/>
            <person name="Bucher G."/>
            <person name="Friedrich M."/>
            <person name="Grimmelikhuijzen C.J."/>
            <person name="Klingler M."/>
            <person name="Lorenzen M."/>
            <person name="Richards S."/>
            <person name="Roth S."/>
            <person name="Schroder R."/>
            <person name="Tautz D."/>
            <person name="Zdobnov E.M."/>
            <person name="Muzny D."/>
            <person name="Gibbs R.A."/>
            <person name="Weinstock G.M."/>
            <person name="Attaway T."/>
            <person name="Bell S."/>
            <person name="Buhay C.J."/>
            <person name="Chandrabose M.N."/>
            <person name="Chavez D."/>
            <person name="Clerk-Blankenburg K.P."/>
            <person name="Cree A."/>
            <person name="Dao M."/>
            <person name="Davis C."/>
            <person name="Chacko J."/>
            <person name="Dinh H."/>
            <person name="Dugan-Rocha S."/>
            <person name="Fowler G."/>
            <person name="Garner T.T."/>
            <person name="Garnes J."/>
            <person name="Gnirke A."/>
            <person name="Hawes A."/>
            <person name="Hernandez J."/>
            <person name="Hines S."/>
            <person name="Holder M."/>
            <person name="Hume J."/>
            <person name="Jhangiani S.N."/>
            <person name="Joshi V."/>
            <person name="Khan Z.M."/>
            <person name="Jackson L."/>
            <person name="Kovar C."/>
            <person name="Kowis A."/>
            <person name="Lee S."/>
            <person name="Lewis L.R."/>
            <person name="Margolis J."/>
            <person name="Morgan M."/>
            <person name="Nazareth L.V."/>
            <person name="Nguyen N."/>
            <person name="Okwuonu G."/>
            <person name="Parker D."/>
            <person name="Richards S."/>
            <person name="Ruiz S.J."/>
            <person name="Santibanez J."/>
            <person name="Savard J."/>
            <person name="Scherer S.E."/>
            <person name="Schneider B."/>
            <person name="Sodergren E."/>
            <person name="Tautz D."/>
            <person name="Vattahil S."/>
            <person name="Villasana D."/>
            <person name="White C.S."/>
            <person name="Wright R."/>
            <person name="Park Y."/>
            <person name="Beeman R.W."/>
            <person name="Lord J."/>
            <person name="Oppert B."/>
            <person name="Lorenzen M."/>
            <person name="Brown S."/>
            <person name="Wang L."/>
            <person name="Savard J."/>
            <person name="Tautz D."/>
            <person name="Richards S."/>
            <person name="Weinstock G."/>
            <person name="Gibbs R.A."/>
            <person name="Liu Y."/>
            <person name="Worley K."/>
            <person name="Weinstock G."/>
            <person name="Elsik C.G."/>
            <person name="Reese J.T."/>
            <person name="Elhaik E."/>
            <person name="Landan G."/>
            <person name="Graur D."/>
            <person name="Arensburger P."/>
            <person name="Atkinson P."/>
            <person name="Beeman R.W."/>
            <person name="Beidler J."/>
            <person name="Brown S.J."/>
            <person name="Demuth J.P."/>
            <person name="Drury D.W."/>
            <person name="Du Y.Z."/>
            <person name="Fujiwara H."/>
            <person name="Lorenzen M."/>
            <person name="Maselli V."/>
            <person name="Osanai M."/>
            <person name="Park Y."/>
            <person name="Robertson H.M."/>
            <person name="Tu Z."/>
            <person name="Wang J.J."/>
            <person name="Wang S."/>
            <person name="Richards S."/>
            <person name="Song H."/>
            <person name="Zhang L."/>
            <person name="Sodergren E."/>
            <person name="Werner D."/>
            <person name="Stanke M."/>
            <person name="Morgenstern B."/>
            <person name="Solovyev V."/>
            <person name="Kosarev P."/>
            <person name="Brown G."/>
            <person name="Chen H.C."/>
            <person name="Ermolaeva O."/>
            <person name="Hlavina W."/>
            <person name="Kapustin Y."/>
            <person name="Kiryutin B."/>
            <person name="Kitts P."/>
            <person name="Maglott D."/>
            <person name="Pruitt K."/>
            <person name="Sapojnikov V."/>
            <person name="Souvorov A."/>
            <person name="Mackey A.J."/>
            <person name="Waterhouse R.M."/>
            <person name="Wyder S."/>
            <person name="Zdobnov E.M."/>
            <person name="Zdobnov E.M."/>
            <person name="Wyder S."/>
            <person name="Kriventseva E.V."/>
            <person name="Kadowaki T."/>
            <person name="Bork P."/>
            <person name="Aranda M."/>
            <person name="Bao R."/>
            <person name="Beermann A."/>
            <person name="Berns N."/>
            <person name="Bolognesi R."/>
            <person name="Bonneton F."/>
            <person name="Bopp D."/>
            <person name="Brown S.J."/>
            <person name="Bucher G."/>
            <person name="Butts T."/>
            <person name="Chaumot A."/>
            <person name="Denell R.E."/>
            <person name="Ferrier D.E."/>
            <person name="Friedrich M."/>
            <person name="Gordon C.M."/>
            <person name="Jindra M."/>
            <person name="Klingler M."/>
            <person name="Lan Q."/>
            <person name="Lattorff H.M."/>
            <person name="Laudet V."/>
            <person name="von Levetsow C."/>
            <person name="Liu Z."/>
            <person name="Lutz R."/>
            <person name="Lynch J.A."/>
            <person name="da Fonseca R.N."/>
            <person name="Posnien N."/>
            <person name="Reuter R."/>
            <person name="Roth S."/>
            <person name="Savard J."/>
            <person name="Schinko J.B."/>
            <person name="Schmitt C."/>
            <person name="Schoppmeier M."/>
            <person name="Schroder R."/>
            <person name="Shippy T.D."/>
            <person name="Simonnet F."/>
            <person name="Marques-Souza H."/>
            <person name="Tautz D."/>
            <person name="Tomoyasu Y."/>
            <person name="Trauner J."/>
            <person name="Van der Zee M."/>
            <person name="Vervoort M."/>
            <person name="Wittkopp N."/>
            <person name="Wimmer E.A."/>
            <person name="Yang X."/>
            <person name="Jones A.K."/>
            <person name="Sattelle D.B."/>
            <person name="Ebert P.R."/>
            <person name="Nelson D."/>
            <person name="Scott J.G."/>
            <person name="Beeman R.W."/>
            <person name="Muthukrishnan S."/>
            <person name="Kramer K.J."/>
            <person name="Arakane Y."/>
            <person name="Beeman R.W."/>
            <person name="Zhu Q."/>
            <person name="Hogenkamp D."/>
            <person name="Dixit R."/>
            <person name="Oppert B."/>
            <person name="Jiang H."/>
            <person name="Zou Z."/>
            <person name="Marshall J."/>
            <person name="Elpidina E."/>
            <person name="Vinokurov K."/>
            <person name="Oppert C."/>
            <person name="Zou Z."/>
            <person name="Evans J."/>
            <person name="Lu Z."/>
            <person name="Zhao P."/>
            <person name="Sumathipala N."/>
            <person name="Altincicek B."/>
            <person name="Vilcinskas A."/>
            <person name="Williams M."/>
            <person name="Hultmark D."/>
            <person name="Hetru C."/>
            <person name="Jiang H."/>
            <person name="Grimmelikhuijzen C.J."/>
            <person name="Hauser F."/>
            <person name="Cazzamali G."/>
            <person name="Williamson M."/>
            <person name="Park Y."/>
            <person name="Li B."/>
            <person name="Tanaka Y."/>
            <person name="Predel R."/>
            <person name="Neupert S."/>
            <person name="Schachtner J."/>
            <person name="Verleyen P."/>
            <person name="Raible F."/>
            <person name="Bork P."/>
            <person name="Friedrich M."/>
            <person name="Walden K.K."/>
            <person name="Robertson H.M."/>
            <person name="Angeli S."/>
            <person name="Foret S."/>
            <person name="Bucher G."/>
            <person name="Schuetz S."/>
            <person name="Maleszka R."/>
            <person name="Wimmer E.A."/>
            <person name="Beeman R.W."/>
            <person name="Lorenzen M."/>
            <person name="Tomoyasu Y."/>
            <person name="Miller S.C."/>
            <person name="Grossmann D."/>
            <person name="Bucher G."/>
        </authorList>
    </citation>
    <scope>NUCLEOTIDE SEQUENCE [LARGE SCALE GENOMIC DNA]</scope>
    <source>
        <strain evidence="1 2">Georgia GA2</strain>
    </source>
</reference>
<sequence length="83" mass="9105">MGNGGVLDTANGPICGAKVITNHVKHRGVNQLWHITSDHTIVCCQDNLALDVPESNFVPGVGIIAYWKHGGNNQQFRLESRFH</sequence>
<dbReference type="SUPFAM" id="SSF50370">
    <property type="entry name" value="Ricin B-like lectins"/>
    <property type="match status" value="1"/>
</dbReference>
<dbReference type="AlphaFoldDB" id="A0A139WEJ9"/>
<accession>A0A139WEJ9</accession>
<dbReference type="CDD" id="cd00161">
    <property type="entry name" value="beta-trefoil_Ricin-like"/>
    <property type="match status" value="1"/>
</dbReference>
<name>A0A139WEJ9_TRICA</name>
<dbReference type="InParanoid" id="A0A139WEJ9"/>
<protein>
    <recommendedName>
        <fullName evidence="3">Ricin B lectin domain-containing protein</fullName>
    </recommendedName>
</protein>